<dbReference type="Pfam" id="PF14321">
    <property type="entry name" value="DUF4382"/>
    <property type="match status" value="1"/>
</dbReference>
<reference evidence="3 4" key="1">
    <citation type="submission" date="2023-09" db="EMBL/GenBank/DDBJ databases">
        <authorList>
            <person name="Golyshina O.V."/>
            <person name="Lunev E.A."/>
            <person name="Bargiela R."/>
            <person name="Gaines M.C."/>
            <person name="Daum B."/>
            <person name="Bale N.J."/>
            <person name="Koenen M."/>
            <person name="Sinninghe Damst J.S."/>
            <person name="Yakimov M."/>
            <person name="Golyshin P.N."/>
        </authorList>
    </citation>
    <scope>NUCLEOTIDE SEQUENCE [LARGE SCALE GENOMIC DNA]</scope>
    <source>
        <strain evidence="3 4">M1</strain>
    </source>
</reference>
<dbReference type="KEGG" id="omr:OXIME_001060"/>
<dbReference type="InterPro" id="IPR025491">
    <property type="entry name" value="DUF4382"/>
</dbReference>
<name>A0AAX4NIB7_9ARCH</name>
<dbReference type="Proteomes" id="UP001451606">
    <property type="component" value="Chromosome"/>
</dbReference>
<proteinExistence type="predicted"/>
<dbReference type="GeneID" id="95967797"/>
<evidence type="ECO:0000313" key="4">
    <source>
        <dbReference type="Proteomes" id="UP001451606"/>
    </source>
</evidence>
<gene>
    <name evidence="3" type="ORF">OXIME_001060</name>
</gene>
<feature type="transmembrane region" description="Helical" evidence="1">
    <location>
        <begin position="7"/>
        <end position="25"/>
    </location>
</feature>
<evidence type="ECO:0000313" key="3">
    <source>
        <dbReference type="EMBL" id="WYY00486.1"/>
    </source>
</evidence>
<evidence type="ECO:0000256" key="1">
    <source>
        <dbReference type="SAM" id="Phobius"/>
    </source>
</evidence>
<keyword evidence="1" id="KW-1133">Transmembrane helix</keyword>
<dbReference type="RefSeq" id="WP_393970823.1">
    <property type="nucleotide sequence ID" value="NZ_CP133772.1"/>
</dbReference>
<protein>
    <submittedName>
        <fullName evidence="3">DUF4382 domain-containing protein</fullName>
    </submittedName>
</protein>
<sequence length="172" mass="19145">MKIVQIAAFLAVVLVIVGFVAYSYYEIENSNGQVDVSINSSNTSSNYSAKSLNITITAIDLRSSNYSLWTNYSTGSVHIDLLDYITPHKYSFGNISLIEGDYTMIRLNITSATAVVNETPVHINLNRKYAEVAGNFDIPARTTTYFNLEFLLDGNFNMTSDTFNPDIQVLNL</sequence>
<keyword evidence="4" id="KW-1185">Reference proteome</keyword>
<keyword evidence="1" id="KW-0472">Membrane</keyword>
<keyword evidence="1" id="KW-0812">Transmembrane</keyword>
<dbReference type="EMBL" id="CP133772">
    <property type="protein sequence ID" value="WYY00486.1"/>
    <property type="molecule type" value="Genomic_DNA"/>
</dbReference>
<feature type="domain" description="DUF4382" evidence="2">
    <location>
        <begin position="47"/>
        <end position="157"/>
    </location>
</feature>
<accession>A0AAX4NIB7</accession>
<organism evidence="3 4">
    <name type="scientific">Oxyplasma meridianum</name>
    <dbReference type="NCBI Taxonomy" id="3073602"/>
    <lineage>
        <taxon>Archaea</taxon>
        <taxon>Methanobacteriati</taxon>
        <taxon>Thermoplasmatota</taxon>
        <taxon>Thermoplasmata</taxon>
        <taxon>Thermoplasmatales</taxon>
        <taxon>Thermoplasmataceae</taxon>
        <taxon>Oxyplasma</taxon>
    </lineage>
</organism>
<evidence type="ECO:0000259" key="2">
    <source>
        <dbReference type="Pfam" id="PF14321"/>
    </source>
</evidence>
<dbReference type="AlphaFoldDB" id="A0AAX4NIB7"/>